<organism evidence="3 4">
    <name type="scientific">Candidatus Kurthia intestinigallinarum</name>
    <dbReference type="NCBI Taxonomy" id="1562256"/>
    <lineage>
        <taxon>Bacteria</taxon>
        <taxon>Bacillati</taxon>
        <taxon>Bacillota</taxon>
        <taxon>Bacilli</taxon>
        <taxon>Bacillales</taxon>
        <taxon>Caryophanaceae</taxon>
        <taxon>Kurthia</taxon>
    </lineage>
</organism>
<dbReference type="InterPro" id="IPR012334">
    <property type="entry name" value="Pectin_lyas_fold"/>
</dbReference>
<dbReference type="PANTHER" id="PTHR22990:SF15">
    <property type="entry name" value="F-BOX ONLY PROTEIN 10"/>
    <property type="match status" value="1"/>
</dbReference>
<dbReference type="InterPro" id="IPR039448">
    <property type="entry name" value="Beta_helix"/>
</dbReference>
<name>A0A433RQE0_9BACL</name>
<protein>
    <recommendedName>
        <fullName evidence="2">Right handed beta helix domain-containing protein</fullName>
    </recommendedName>
</protein>
<dbReference type="GO" id="GO:0006511">
    <property type="term" value="P:ubiquitin-dependent protein catabolic process"/>
    <property type="evidence" value="ECO:0007669"/>
    <property type="project" value="TreeGrafter"/>
</dbReference>
<keyword evidence="1" id="KW-0677">Repeat</keyword>
<evidence type="ECO:0000313" key="4">
    <source>
        <dbReference type="Proteomes" id="UP000288623"/>
    </source>
</evidence>
<dbReference type="RefSeq" id="WP_126991536.1">
    <property type="nucleotide sequence ID" value="NZ_JTFC01000041.1"/>
</dbReference>
<reference evidence="3 4" key="1">
    <citation type="submission" date="2014-11" db="EMBL/GenBank/DDBJ databases">
        <title>Genome sequence and analysis of novel Kurthia sp.</title>
        <authorList>
            <person name="Lawson J.N."/>
            <person name="Gonzalez J.E."/>
            <person name="Rinauldi L."/>
            <person name="Xuan Z."/>
            <person name="Firman A."/>
            <person name="Shaddox L."/>
            <person name="Trudeau A."/>
            <person name="Shah S."/>
            <person name="Reiman D."/>
        </authorList>
    </citation>
    <scope>NUCLEOTIDE SEQUENCE [LARGE SCALE GENOMIC DNA]</scope>
    <source>
        <strain evidence="3 4">3B1D</strain>
    </source>
</reference>
<feature type="domain" description="Right handed beta helix" evidence="2">
    <location>
        <begin position="132"/>
        <end position="267"/>
    </location>
</feature>
<gene>
    <name evidence="3" type="ORF">QI30_15645</name>
</gene>
<feature type="domain" description="Right handed beta helix" evidence="2">
    <location>
        <begin position="291"/>
        <end position="426"/>
    </location>
</feature>
<accession>A0A433RQE0</accession>
<dbReference type="PANTHER" id="PTHR22990">
    <property type="entry name" value="F-BOX ONLY PROTEIN"/>
    <property type="match status" value="1"/>
</dbReference>
<sequence>MATLYVSRYKEGAYQSLLEALEHAEDNDCLEVSAGIYDEVLVLRKPVTIHGHGAVCIIGDLVVAPNVKATVQNLHFENVLEMKEATVHFENCCFAGNYTEHTILAQNSTINLTDCYFESSAKEANKAFLAVAQSTINLSKCQFNGKYYAIFAKECQLTIDHTLFKNQLKTHLYMEESQLTSTHSRFQQAVQAIVATKKTTLNISTSYFSEHTMGTQIELAQSSMILTNSQFQKAKQHLILIDSQASVSATLFTETTDTQITASQNSTFRAKHMELTYGEHHAILGQNSAIYLTECKIMEHKGKEKAQIQLNHCQLHIDNTAIYRGSHRAIFATQSELSISTTHFMTHRGVQLEAVGGNCKLTACEFQSELASAILLAEQVTGTINDCAFIIAAKNHITLAAKCDIDITHCRFDRCGGNAINVNNSAIRLQNIIVMGHPSNFPAIFLAQTQFKIDILQISNSNAIALQINDRSSGTAENLTFHNNMDINIDLLNSEAIFKNLTLYDGTYGIYANNSKLTINNIECENQKLDGIRCLENGHLLLTQGKFSGANQYGLASEYCTLSLEHVNFINNGSGIYTKGATVTLNDSQISKNKQHGICAISSSFNLLDVLFSQNLAIQFDATRSTLQLQQIHFNNGGTALALTNKVNATFNMVTCTDHLHPTITIDQSTLIGKKCFIAGGADYGVRGKSSQITFTDSTFKQHEKDEFYLEGDSEAVLTECEIAPKRANERGATLFDNSTVSLNGYMMYRKRSS</sequence>
<dbReference type="InterPro" id="IPR006626">
    <property type="entry name" value="PbH1"/>
</dbReference>
<dbReference type="Pfam" id="PF13229">
    <property type="entry name" value="Beta_helix"/>
    <property type="match status" value="3"/>
</dbReference>
<keyword evidence="4" id="KW-1185">Reference proteome</keyword>
<dbReference type="Proteomes" id="UP000288623">
    <property type="component" value="Unassembled WGS sequence"/>
</dbReference>
<feature type="domain" description="Right handed beta helix" evidence="2">
    <location>
        <begin position="466"/>
        <end position="606"/>
    </location>
</feature>
<evidence type="ECO:0000259" key="2">
    <source>
        <dbReference type="Pfam" id="PF13229"/>
    </source>
</evidence>
<dbReference type="Gene3D" id="2.160.20.10">
    <property type="entry name" value="Single-stranded right-handed beta-helix, Pectin lyase-like"/>
    <property type="match status" value="1"/>
</dbReference>
<comment type="caution">
    <text evidence="3">The sequence shown here is derived from an EMBL/GenBank/DDBJ whole genome shotgun (WGS) entry which is preliminary data.</text>
</comment>
<dbReference type="SUPFAM" id="SSF51126">
    <property type="entry name" value="Pectin lyase-like"/>
    <property type="match status" value="3"/>
</dbReference>
<dbReference type="OrthoDB" id="2455615at2"/>
<proteinExistence type="predicted"/>
<evidence type="ECO:0000313" key="3">
    <source>
        <dbReference type="EMBL" id="RUS52992.1"/>
    </source>
</evidence>
<dbReference type="InterPro" id="IPR051550">
    <property type="entry name" value="SCF-Subunits/Alg-Epimerases"/>
</dbReference>
<dbReference type="SMART" id="SM00710">
    <property type="entry name" value="PbH1"/>
    <property type="match status" value="3"/>
</dbReference>
<dbReference type="InterPro" id="IPR011050">
    <property type="entry name" value="Pectin_lyase_fold/virulence"/>
</dbReference>
<evidence type="ECO:0000256" key="1">
    <source>
        <dbReference type="ARBA" id="ARBA00022737"/>
    </source>
</evidence>
<dbReference type="AlphaFoldDB" id="A0A433RQE0"/>
<dbReference type="EMBL" id="JTFC01000041">
    <property type="protein sequence ID" value="RUS52992.1"/>
    <property type="molecule type" value="Genomic_DNA"/>
</dbReference>